<evidence type="ECO:0000256" key="3">
    <source>
        <dbReference type="ARBA" id="ARBA00023128"/>
    </source>
</evidence>
<dbReference type="InterPro" id="IPR006222">
    <property type="entry name" value="GCVT_N"/>
</dbReference>
<proteinExistence type="predicted"/>
<dbReference type="EMBL" id="UINC01231255">
    <property type="protein sequence ID" value="SVE63709.1"/>
    <property type="molecule type" value="Genomic_DNA"/>
</dbReference>
<keyword evidence="3" id="KW-0496">Mitochondrion</keyword>
<dbReference type="AlphaFoldDB" id="A0A383F425"/>
<feature type="non-terminal residue" evidence="5">
    <location>
        <position position="1"/>
    </location>
</feature>
<dbReference type="InterPro" id="IPR045179">
    <property type="entry name" value="YgfZ/GcvT"/>
</dbReference>
<dbReference type="Pfam" id="PF01571">
    <property type="entry name" value="GCV_T"/>
    <property type="match status" value="1"/>
</dbReference>
<dbReference type="InterPro" id="IPR017703">
    <property type="entry name" value="YgfZ/GCV_T_CS"/>
</dbReference>
<dbReference type="PANTHER" id="PTHR22602:SF0">
    <property type="entry name" value="TRANSFERASE CAF17, MITOCHONDRIAL-RELATED"/>
    <property type="match status" value="1"/>
</dbReference>
<dbReference type="Gene3D" id="3.30.1360.120">
    <property type="entry name" value="Probable tRNA modification gtpase trme, domain 1"/>
    <property type="match status" value="1"/>
</dbReference>
<dbReference type="InterPro" id="IPR027266">
    <property type="entry name" value="TrmE/GcvT-like"/>
</dbReference>
<dbReference type="GO" id="GO:0005739">
    <property type="term" value="C:mitochondrion"/>
    <property type="evidence" value="ECO:0007669"/>
    <property type="project" value="UniProtKB-SubCell"/>
</dbReference>
<dbReference type="GO" id="GO:0016226">
    <property type="term" value="P:iron-sulfur cluster assembly"/>
    <property type="evidence" value="ECO:0007669"/>
    <property type="project" value="TreeGrafter"/>
</dbReference>
<gene>
    <name evidence="5" type="ORF">METZ01_LOCUS516563</name>
</gene>
<evidence type="ECO:0000256" key="2">
    <source>
        <dbReference type="ARBA" id="ARBA00022946"/>
    </source>
</evidence>
<sequence length="228" mass="25135">RIEVCGPDAAIFLHSQTTNDVQALDSGQGHASASLVPKAHLVATYSLHRLEDRYVLLGDSCRRQALGEHLEKYHVSEDLQIADHTEESAFLLVQGPRSGSLLQRLWPEEELPSQEHAIRPFGPGGEDALIVRRSETGESGFLLVGTPEGIQEIQGRIREAGPDFDHVEISAEVFEILRLEAGVPRWGEDMDETQILPETGLEQQAVSYQKGCYLGQEVVARVKTYGAV</sequence>
<reference evidence="5" key="1">
    <citation type="submission" date="2018-05" db="EMBL/GenBank/DDBJ databases">
        <authorList>
            <person name="Lanie J.A."/>
            <person name="Ng W.-L."/>
            <person name="Kazmierczak K.M."/>
            <person name="Andrzejewski T.M."/>
            <person name="Davidsen T.M."/>
            <person name="Wayne K.J."/>
            <person name="Tettelin H."/>
            <person name="Glass J.I."/>
            <person name="Rusch D."/>
            <person name="Podicherti R."/>
            <person name="Tsui H.-C.T."/>
            <person name="Winkler M.E."/>
        </authorList>
    </citation>
    <scope>NUCLEOTIDE SEQUENCE</scope>
</reference>
<dbReference type="SUPFAM" id="SSF103025">
    <property type="entry name" value="Folate-binding domain"/>
    <property type="match status" value="1"/>
</dbReference>
<accession>A0A383F425</accession>
<evidence type="ECO:0000259" key="4">
    <source>
        <dbReference type="Pfam" id="PF01571"/>
    </source>
</evidence>
<comment type="subcellular location">
    <subcellularLocation>
        <location evidence="1">Mitochondrion</location>
    </subcellularLocation>
</comment>
<name>A0A383F425_9ZZZZ</name>
<keyword evidence="2" id="KW-0809">Transit peptide</keyword>
<evidence type="ECO:0000313" key="5">
    <source>
        <dbReference type="EMBL" id="SVE63709.1"/>
    </source>
</evidence>
<feature type="domain" description="GCVT N-terminal" evidence="4">
    <location>
        <begin position="1"/>
        <end position="202"/>
    </location>
</feature>
<organism evidence="5">
    <name type="scientific">marine metagenome</name>
    <dbReference type="NCBI Taxonomy" id="408172"/>
    <lineage>
        <taxon>unclassified sequences</taxon>
        <taxon>metagenomes</taxon>
        <taxon>ecological metagenomes</taxon>
    </lineage>
</organism>
<dbReference type="PANTHER" id="PTHR22602">
    <property type="entry name" value="TRANSFERASE CAF17, MITOCHONDRIAL-RELATED"/>
    <property type="match status" value="1"/>
</dbReference>
<dbReference type="NCBIfam" id="TIGR03317">
    <property type="entry name" value="ygfZ_signature"/>
    <property type="match status" value="1"/>
</dbReference>
<feature type="non-terminal residue" evidence="5">
    <location>
        <position position="228"/>
    </location>
</feature>
<evidence type="ECO:0000256" key="1">
    <source>
        <dbReference type="ARBA" id="ARBA00004173"/>
    </source>
</evidence>
<protein>
    <recommendedName>
        <fullName evidence="4">GCVT N-terminal domain-containing protein</fullName>
    </recommendedName>
</protein>